<protein>
    <submittedName>
        <fullName evidence="2">Uncharacterized protein</fullName>
    </submittedName>
</protein>
<gene>
    <name evidence="2" type="ORF">M422DRAFT_29346</name>
</gene>
<evidence type="ECO:0000256" key="1">
    <source>
        <dbReference type="SAM" id="MobiDB-lite"/>
    </source>
</evidence>
<dbReference type="Proteomes" id="UP000054279">
    <property type="component" value="Unassembled WGS sequence"/>
</dbReference>
<feature type="region of interest" description="Disordered" evidence="1">
    <location>
        <begin position="1"/>
        <end position="23"/>
    </location>
</feature>
<dbReference type="EMBL" id="KN837108">
    <property type="protein sequence ID" value="KIJ46134.1"/>
    <property type="molecule type" value="Genomic_DNA"/>
</dbReference>
<name>A0A0C9VGH3_SPHS4</name>
<evidence type="ECO:0000313" key="2">
    <source>
        <dbReference type="EMBL" id="KIJ46134.1"/>
    </source>
</evidence>
<dbReference type="HOGENOM" id="CLU_2892257_0_0_1"/>
<keyword evidence="3" id="KW-1185">Reference proteome</keyword>
<dbReference type="AlphaFoldDB" id="A0A0C9VGH3"/>
<feature type="compositionally biased region" description="Basic and acidic residues" evidence="1">
    <location>
        <begin position="10"/>
        <end position="23"/>
    </location>
</feature>
<reference evidence="2 3" key="1">
    <citation type="submission" date="2014-06" db="EMBL/GenBank/DDBJ databases">
        <title>Evolutionary Origins and Diversification of the Mycorrhizal Mutualists.</title>
        <authorList>
            <consortium name="DOE Joint Genome Institute"/>
            <consortium name="Mycorrhizal Genomics Consortium"/>
            <person name="Kohler A."/>
            <person name="Kuo A."/>
            <person name="Nagy L.G."/>
            <person name="Floudas D."/>
            <person name="Copeland A."/>
            <person name="Barry K.W."/>
            <person name="Cichocki N."/>
            <person name="Veneault-Fourrey C."/>
            <person name="LaButti K."/>
            <person name="Lindquist E.A."/>
            <person name="Lipzen A."/>
            <person name="Lundell T."/>
            <person name="Morin E."/>
            <person name="Murat C."/>
            <person name="Riley R."/>
            <person name="Ohm R."/>
            <person name="Sun H."/>
            <person name="Tunlid A."/>
            <person name="Henrissat B."/>
            <person name="Grigoriev I.V."/>
            <person name="Hibbett D.S."/>
            <person name="Martin F."/>
        </authorList>
    </citation>
    <scope>NUCLEOTIDE SEQUENCE [LARGE SCALE GENOMIC DNA]</scope>
    <source>
        <strain evidence="2 3">SS14</strain>
    </source>
</reference>
<sequence>MSEQGINEMEGTHLRNPHDGTDGRIAKESRIEYQCAYRVILLKTQHQGSEIRSFLGPHLLPLLT</sequence>
<evidence type="ECO:0000313" key="3">
    <source>
        <dbReference type="Proteomes" id="UP000054279"/>
    </source>
</evidence>
<organism evidence="2 3">
    <name type="scientific">Sphaerobolus stellatus (strain SS14)</name>
    <dbReference type="NCBI Taxonomy" id="990650"/>
    <lineage>
        <taxon>Eukaryota</taxon>
        <taxon>Fungi</taxon>
        <taxon>Dikarya</taxon>
        <taxon>Basidiomycota</taxon>
        <taxon>Agaricomycotina</taxon>
        <taxon>Agaricomycetes</taxon>
        <taxon>Phallomycetidae</taxon>
        <taxon>Geastrales</taxon>
        <taxon>Sphaerobolaceae</taxon>
        <taxon>Sphaerobolus</taxon>
    </lineage>
</organism>
<accession>A0A0C9VGH3</accession>
<proteinExistence type="predicted"/>